<comment type="caution">
    <text evidence="2">The sequence shown here is derived from an EMBL/GenBank/DDBJ whole genome shotgun (WGS) entry which is preliminary data.</text>
</comment>
<dbReference type="EMBL" id="CAJOBQ010000589">
    <property type="protein sequence ID" value="CAF4386493.1"/>
    <property type="molecule type" value="Genomic_DNA"/>
</dbReference>
<dbReference type="Proteomes" id="UP000663869">
    <property type="component" value="Unassembled WGS sequence"/>
</dbReference>
<dbReference type="EMBL" id="CAJNYU010002951">
    <property type="protein sequence ID" value="CAF3613733.1"/>
    <property type="molecule type" value="Genomic_DNA"/>
</dbReference>
<proteinExistence type="predicted"/>
<protein>
    <submittedName>
        <fullName evidence="2">Uncharacterized protein</fullName>
    </submittedName>
</protein>
<evidence type="ECO:0000313" key="3">
    <source>
        <dbReference type="Proteomes" id="UP000663862"/>
    </source>
</evidence>
<dbReference type="SUPFAM" id="SSF63882">
    <property type="entry name" value="MoeA N-terminal region -like"/>
    <property type="match status" value="1"/>
</dbReference>
<sequence length="195" mass="22262">MNSTYYDDPTKDHPGPAACQGAKLPDTANVAIQIGGTHTQVQERYATKKHDFHEKKDIDDDIQMTEFALQKNVPLELADLGLLATVGPRTIHVYDKLCVVVLSIDSGEIRDSNKIMLMRVLKYTTCYLLSVALYKQFNQLINYHDLRPEYIRVIIVEWSIKFSISIARIISANIQCSLLSARRCENFYDYSQQVD</sequence>
<name>A0A820NCV8_9BILA</name>
<dbReference type="Proteomes" id="UP000663862">
    <property type="component" value="Unassembled WGS sequence"/>
</dbReference>
<dbReference type="GO" id="GO:0032324">
    <property type="term" value="P:molybdopterin cofactor biosynthetic process"/>
    <property type="evidence" value="ECO:0007669"/>
    <property type="project" value="InterPro"/>
</dbReference>
<reference evidence="2" key="1">
    <citation type="submission" date="2021-02" db="EMBL/GenBank/DDBJ databases">
        <authorList>
            <person name="Nowell W R."/>
        </authorList>
    </citation>
    <scope>NUCLEOTIDE SEQUENCE</scope>
</reference>
<dbReference type="Gene3D" id="3.40.980.10">
    <property type="entry name" value="MoaB/Mog-like domain"/>
    <property type="match status" value="1"/>
</dbReference>
<dbReference type="InterPro" id="IPR036135">
    <property type="entry name" value="MoeA_linker/N_sf"/>
</dbReference>
<evidence type="ECO:0000313" key="2">
    <source>
        <dbReference type="EMBL" id="CAF4386493.1"/>
    </source>
</evidence>
<accession>A0A820NCV8</accession>
<dbReference type="AlphaFoldDB" id="A0A820NCV8"/>
<evidence type="ECO:0000313" key="1">
    <source>
        <dbReference type="EMBL" id="CAF3613733.1"/>
    </source>
</evidence>
<gene>
    <name evidence="1" type="ORF">FME351_LOCUS22576</name>
    <name evidence="2" type="ORF">TSG867_LOCUS11963</name>
</gene>
<dbReference type="Gene3D" id="2.170.190.11">
    <property type="entry name" value="Molybdopterin biosynthesis moea protein, domain 3"/>
    <property type="match status" value="1"/>
</dbReference>
<dbReference type="InterPro" id="IPR036425">
    <property type="entry name" value="MoaB/Mog-like_dom_sf"/>
</dbReference>
<dbReference type="Gene3D" id="3.90.105.10">
    <property type="entry name" value="Molybdopterin biosynthesis moea protein, domain 2"/>
    <property type="match status" value="1"/>
</dbReference>
<organism evidence="2 3">
    <name type="scientific">Rotaria socialis</name>
    <dbReference type="NCBI Taxonomy" id="392032"/>
    <lineage>
        <taxon>Eukaryota</taxon>
        <taxon>Metazoa</taxon>
        <taxon>Spiralia</taxon>
        <taxon>Gnathifera</taxon>
        <taxon>Rotifera</taxon>
        <taxon>Eurotatoria</taxon>
        <taxon>Bdelloidea</taxon>
        <taxon>Philodinida</taxon>
        <taxon>Philodinidae</taxon>
        <taxon>Rotaria</taxon>
    </lineage>
</organism>